<proteinExistence type="predicted"/>
<dbReference type="EMBL" id="GGFJ01010053">
    <property type="protein sequence ID" value="MBW59194.1"/>
    <property type="molecule type" value="Transcribed_RNA"/>
</dbReference>
<name>A0A2M4C1P6_9DIPT</name>
<dbReference type="AlphaFoldDB" id="A0A2M4C1P6"/>
<evidence type="ECO:0000256" key="1">
    <source>
        <dbReference type="SAM" id="MobiDB-lite"/>
    </source>
</evidence>
<feature type="region of interest" description="Disordered" evidence="1">
    <location>
        <begin position="109"/>
        <end position="133"/>
    </location>
</feature>
<keyword evidence="2" id="KW-0732">Signal</keyword>
<sequence>MIRSIGEGWQLVLIVLLLQAVTALASPVTVQQSEFPEQERPPDYRRYLRTRRPTLVGEKHVEEVLEVFRTEARPSAYRLNYTDVNHFLALERFHEQQRRRTTTTITPTKTRSSTVTAATAGKGTATSTYRTPTYENHNPAYRYLYRPLITATELGGTNITIKEADP</sequence>
<feature type="chain" id="PRO_5014597749" evidence="2">
    <location>
        <begin position="26"/>
        <end position="166"/>
    </location>
</feature>
<reference evidence="3" key="1">
    <citation type="submission" date="2018-01" db="EMBL/GenBank/DDBJ databases">
        <title>An insight into the sialome of Amazonian anophelines.</title>
        <authorList>
            <person name="Ribeiro J.M."/>
            <person name="Scarpassa V."/>
            <person name="Calvo E."/>
        </authorList>
    </citation>
    <scope>NUCLEOTIDE SEQUENCE</scope>
    <source>
        <tissue evidence="3">Salivary glands</tissue>
    </source>
</reference>
<feature type="signal peptide" evidence="2">
    <location>
        <begin position="1"/>
        <end position="25"/>
    </location>
</feature>
<evidence type="ECO:0000313" key="3">
    <source>
        <dbReference type="EMBL" id="MBW59194.1"/>
    </source>
</evidence>
<evidence type="ECO:0000256" key="2">
    <source>
        <dbReference type="SAM" id="SignalP"/>
    </source>
</evidence>
<feature type="compositionally biased region" description="Low complexity" evidence="1">
    <location>
        <begin position="109"/>
        <end position="128"/>
    </location>
</feature>
<organism evidence="3">
    <name type="scientific">Anopheles marajoara</name>
    <dbReference type="NCBI Taxonomy" id="58244"/>
    <lineage>
        <taxon>Eukaryota</taxon>
        <taxon>Metazoa</taxon>
        <taxon>Ecdysozoa</taxon>
        <taxon>Arthropoda</taxon>
        <taxon>Hexapoda</taxon>
        <taxon>Insecta</taxon>
        <taxon>Pterygota</taxon>
        <taxon>Neoptera</taxon>
        <taxon>Endopterygota</taxon>
        <taxon>Diptera</taxon>
        <taxon>Nematocera</taxon>
        <taxon>Culicoidea</taxon>
        <taxon>Culicidae</taxon>
        <taxon>Anophelinae</taxon>
        <taxon>Anopheles</taxon>
    </lineage>
</organism>
<accession>A0A2M4C1P6</accession>
<protein>
    <submittedName>
        <fullName evidence="3">Putative secreted protein</fullName>
    </submittedName>
</protein>